<protein>
    <recommendedName>
        <fullName evidence="5">Transmembrane protein</fullName>
    </recommendedName>
</protein>
<keyword evidence="2" id="KW-1133">Transmembrane helix</keyword>
<proteinExistence type="predicted"/>
<evidence type="ECO:0000313" key="4">
    <source>
        <dbReference type="Proteomes" id="UP001348641"/>
    </source>
</evidence>
<feature type="region of interest" description="Disordered" evidence="1">
    <location>
        <begin position="1"/>
        <end position="31"/>
    </location>
</feature>
<feature type="transmembrane region" description="Helical" evidence="2">
    <location>
        <begin position="106"/>
        <end position="128"/>
    </location>
</feature>
<dbReference type="RefSeq" id="WP_330159705.1">
    <property type="nucleotide sequence ID" value="NZ_BAAAJA010000009.1"/>
</dbReference>
<evidence type="ECO:0008006" key="5">
    <source>
        <dbReference type="Google" id="ProtNLM"/>
    </source>
</evidence>
<evidence type="ECO:0000313" key="3">
    <source>
        <dbReference type="EMBL" id="MEE2052698.1"/>
    </source>
</evidence>
<evidence type="ECO:0000256" key="1">
    <source>
        <dbReference type="SAM" id="MobiDB-lite"/>
    </source>
</evidence>
<comment type="caution">
    <text evidence="3">The sequence shown here is derived from an EMBL/GenBank/DDBJ whole genome shotgun (WGS) entry which is preliminary data.</text>
</comment>
<dbReference type="EMBL" id="JAUUCC010000052">
    <property type="protein sequence ID" value="MEE2052698.1"/>
    <property type="molecule type" value="Genomic_DNA"/>
</dbReference>
<keyword evidence="2" id="KW-0472">Membrane</keyword>
<dbReference type="Proteomes" id="UP001348641">
    <property type="component" value="Unassembled WGS sequence"/>
</dbReference>
<gene>
    <name evidence="3" type="ORF">Q8A49_19535</name>
</gene>
<sequence>MSQAPPFGVPPNSPRPGYRSGTAPQRRQGSPADKAITIVLICLAPLVCLGASAWGFFSVMATASCGSDCGGAVDMAIPLMIFSPWVVWLIVTVWSIVHLSRRRPAAWVMLLGLGVATVVYVAANIMLFTGVG</sequence>
<accession>A0ABU7KTT6</accession>
<evidence type="ECO:0000256" key="2">
    <source>
        <dbReference type="SAM" id="Phobius"/>
    </source>
</evidence>
<reference evidence="3 4" key="1">
    <citation type="submission" date="2023-07" db="EMBL/GenBank/DDBJ databases">
        <authorList>
            <person name="Girao M."/>
            <person name="Carvalho M.F."/>
        </authorList>
    </citation>
    <scope>NUCLEOTIDE SEQUENCE [LARGE SCALE GENOMIC DNA]</scope>
    <source>
        <strain evidence="3 4">66/93</strain>
    </source>
</reference>
<feature type="transmembrane region" description="Helical" evidence="2">
    <location>
        <begin position="77"/>
        <end position="99"/>
    </location>
</feature>
<name>A0ABU7KTT6_9ACTN</name>
<organism evidence="3 4">
    <name type="scientific">Nocardiopsis tropica</name>
    <dbReference type="NCBI Taxonomy" id="109330"/>
    <lineage>
        <taxon>Bacteria</taxon>
        <taxon>Bacillati</taxon>
        <taxon>Actinomycetota</taxon>
        <taxon>Actinomycetes</taxon>
        <taxon>Streptosporangiales</taxon>
        <taxon>Nocardiopsidaceae</taxon>
        <taxon>Nocardiopsis</taxon>
    </lineage>
</organism>
<keyword evidence="2" id="KW-0812">Transmembrane</keyword>
<feature type="transmembrane region" description="Helical" evidence="2">
    <location>
        <begin position="35"/>
        <end position="57"/>
    </location>
</feature>